<reference evidence="2" key="1">
    <citation type="journal article" date="2013" name="Science">
        <title>The Amborella genome and the evolution of flowering plants.</title>
        <authorList>
            <consortium name="Amborella Genome Project"/>
        </authorList>
    </citation>
    <scope>NUCLEOTIDE SEQUENCE [LARGE SCALE GENOMIC DNA]</scope>
</reference>
<name>U5CWZ6_AMBTC</name>
<dbReference type="AlphaFoldDB" id="U5CWZ6"/>
<dbReference type="EMBL" id="KI392534">
    <property type="protein sequence ID" value="ERN14470.1"/>
    <property type="molecule type" value="Genomic_DNA"/>
</dbReference>
<evidence type="ECO:0000313" key="2">
    <source>
        <dbReference type="Proteomes" id="UP000017836"/>
    </source>
</evidence>
<dbReference type="HOGENOM" id="CLU_2402648_0_0_1"/>
<evidence type="ECO:0000313" key="1">
    <source>
        <dbReference type="EMBL" id="ERN14470.1"/>
    </source>
</evidence>
<evidence type="ECO:0008006" key="3">
    <source>
        <dbReference type="Google" id="ProtNLM"/>
    </source>
</evidence>
<keyword evidence="2" id="KW-1185">Reference proteome</keyword>
<dbReference type="SUPFAM" id="SSF51197">
    <property type="entry name" value="Clavaminate synthase-like"/>
    <property type="match status" value="1"/>
</dbReference>
<organism evidence="1 2">
    <name type="scientific">Amborella trichopoda</name>
    <dbReference type="NCBI Taxonomy" id="13333"/>
    <lineage>
        <taxon>Eukaryota</taxon>
        <taxon>Viridiplantae</taxon>
        <taxon>Streptophyta</taxon>
        <taxon>Embryophyta</taxon>
        <taxon>Tracheophyta</taxon>
        <taxon>Spermatophyta</taxon>
        <taxon>Magnoliopsida</taxon>
        <taxon>Amborellales</taxon>
        <taxon>Amborellaceae</taxon>
        <taxon>Amborella</taxon>
    </lineage>
</organism>
<dbReference type="Gramene" id="ERN14470">
    <property type="protein sequence ID" value="ERN14470"/>
    <property type="gene ID" value="AMTR_s00174p00022220"/>
</dbReference>
<dbReference type="Proteomes" id="UP000017836">
    <property type="component" value="Unassembled WGS sequence"/>
</dbReference>
<sequence length="93" mass="10181">MGSQSAMKLPVLDFSGDLKHGDERWNALTREVQGALEGPGCFEAVYNTAVLESLQKEMASLPHAPFFEVTGIDHSAQPESVEQFTDTTCMYVS</sequence>
<protein>
    <recommendedName>
        <fullName evidence="3">Non-haem dioxygenase N-terminal domain-containing protein</fullName>
    </recommendedName>
</protein>
<proteinExistence type="predicted"/>
<gene>
    <name evidence="1" type="ORF">AMTR_s00174p00022220</name>
</gene>
<accession>U5CWZ6</accession>